<organism evidence="1 2">
    <name type="scientific">Ranatra chinensis</name>
    <dbReference type="NCBI Taxonomy" id="642074"/>
    <lineage>
        <taxon>Eukaryota</taxon>
        <taxon>Metazoa</taxon>
        <taxon>Ecdysozoa</taxon>
        <taxon>Arthropoda</taxon>
        <taxon>Hexapoda</taxon>
        <taxon>Insecta</taxon>
        <taxon>Pterygota</taxon>
        <taxon>Neoptera</taxon>
        <taxon>Paraneoptera</taxon>
        <taxon>Hemiptera</taxon>
        <taxon>Heteroptera</taxon>
        <taxon>Panheteroptera</taxon>
        <taxon>Nepomorpha</taxon>
        <taxon>Nepidae</taxon>
        <taxon>Ranatrinae</taxon>
        <taxon>Ranatra</taxon>
    </lineage>
</organism>
<keyword evidence="2" id="KW-1185">Reference proteome</keyword>
<proteinExistence type="predicted"/>
<reference evidence="1 2" key="1">
    <citation type="submission" date="2024-07" db="EMBL/GenBank/DDBJ databases">
        <title>Chromosome-level genome assembly of the water stick insect Ranatra chinensis (Heteroptera: Nepidae).</title>
        <authorList>
            <person name="Liu X."/>
        </authorList>
    </citation>
    <scope>NUCLEOTIDE SEQUENCE [LARGE SCALE GENOMIC DNA]</scope>
    <source>
        <strain evidence="1">Cailab_2021Rc</strain>
        <tissue evidence="1">Muscle</tissue>
    </source>
</reference>
<dbReference type="EMBL" id="JBFDAA010000008">
    <property type="protein sequence ID" value="KAL1129911.1"/>
    <property type="molecule type" value="Genomic_DNA"/>
</dbReference>
<protein>
    <submittedName>
        <fullName evidence="1">Uncharacterized protein</fullName>
    </submittedName>
</protein>
<comment type="caution">
    <text evidence="1">The sequence shown here is derived from an EMBL/GenBank/DDBJ whole genome shotgun (WGS) entry which is preliminary data.</text>
</comment>
<dbReference type="AlphaFoldDB" id="A0ABD0YF23"/>
<evidence type="ECO:0000313" key="2">
    <source>
        <dbReference type="Proteomes" id="UP001558652"/>
    </source>
</evidence>
<evidence type="ECO:0000313" key="1">
    <source>
        <dbReference type="EMBL" id="KAL1129911.1"/>
    </source>
</evidence>
<accession>A0ABD0YF23</accession>
<dbReference type="Proteomes" id="UP001558652">
    <property type="component" value="Unassembled WGS sequence"/>
</dbReference>
<gene>
    <name evidence="1" type="ORF">AAG570_012855</name>
</gene>
<sequence length="138" mass="15879">MENNSSVDLIGGEEADIGRPRKSRVKGLVWLLSFFKLSKDRTPNLEDCKIECSRMSPDQCHMLLTPDGQERPKKITQRTQPPVEAIYGHVTLTLATTSLKSDHPSRGRKMPFHLRFLHLYERLFYPSPDVTDLDMDRP</sequence>
<name>A0ABD0YF23_9HEMI</name>